<dbReference type="EMBL" id="BLAL01000315">
    <property type="protein sequence ID" value="GET02730.1"/>
    <property type="molecule type" value="Genomic_DNA"/>
</dbReference>
<protein>
    <submittedName>
        <fullName evidence="2">Uncharacterized protein</fullName>
    </submittedName>
</protein>
<dbReference type="Proteomes" id="UP000615446">
    <property type="component" value="Unassembled WGS sequence"/>
</dbReference>
<proteinExistence type="predicted"/>
<evidence type="ECO:0000313" key="3">
    <source>
        <dbReference type="EMBL" id="GET02730.1"/>
    </source>
</evidence>
<reference evidence="2 4" key="1">
    <citation type="submission" date="2017-11" db="EMBL/GenBank/DDBJ databases">
        <title>The genome of Rhizophagus clarus HR1 reveals common genetic basis of auxotrophy among arbuscular mycorrhizal fungi.</title>
        <authorList>
            <person name="Kobayashi Y."/>
        </authorList>
    </citation>
    <scope>NUCLEOTIDE SEQUENCE [LARGE SCALE GENOMIC DNA]</scope>
    <source>
        <strain evidence="2 4">HR1</strain>
    </source>
</reference>
<name>A0A2Z6QCL0_9GLOM</name>
<evidence type="ECO:0000313" key="2">
    <source>
        <dbReference type="EMBL" id="GBB83429.1"/>
    </source>
</evidence>
<reference evidence="3" key="2">
    <citation type="submission" date="2019-10" db="EMBL/GenBank/DDBJ databases">
        <title>Conservation and host-specific expression of non-tandemly repeated heterogenous ribosome RNA gene in arbuscular mycorrhizal fungi.</title>
        <authorList>
            <person name="Maeda T."/>
            <person name="Kobayashi Y."/>
            <person name="Nakagawa T."/>
            <person name="Ezawa T."/>
            <person name="Yamaguchi K."/>
            <person name="Bino T."/>
            <person name="Nishimoto Y."/>
            <person name="Shigenobu S."/>
            <person name="Kawaguchi M."/>
        </authorList>
    </citation>
    <scope>NUCLEOTIDE SEQUENCE</scope>
    <source>
        <strain evidence="3">HR1</strain>
    </source>
</reference>
<evidence type="ECO:0000313" key="4">
    <source>
        <dbReference type="Proteomes" id="UP000247702"/>
    </source>
</evidence>
<feature type="region of interest" description="Disordered" evidence="1">
    <location>
        <begin position="1"/>
        <end position="31"/>
    </location>
</feature>
<feature type="region of interest" description="Disordered" evidence="1">
    <location>
        <begin position="52"/>
        <end position="83"/>
    </location>
</feature>
<keyword evidence="4" id="KW-1185">Reference proteome</keyword>
<comment type="caution">
    <text evidence="2">The sequence shown here is derived from an EMBL/GenBank/DDBJ whole genome shotgun (WGS) entry which is preliminary data.</text>
</comment>
<evidence type="ECO:0000256" key="1">
    <source>
        <dbReference type="SAM" id="MobiDB-lite"/>
    </source>
</evidence>
<dbReference type="EMBL" id="BEXD01000020">
    <property type="protein sequence ID" value="GBB83429.1"/>
    <property type="molecule type" value="Genomic_DNA"/>
</dbReference>
<dbReference type="Proteomes" id="UP000247702">
    <property type="component" value="Unassembled WGS sequence"/>
</dbReference>
<feature type="compositionally biased region" description="Polar residues" evidence="1">
    <location>
        <begin position="1"/>
        <end position="29"/>
    </location>
</feature>
<sequence length="187" mass="21065">MDDNNNFIDNSDLRPTTTDSQTENQNVNYDTPCYFDNNNSYSIMNGDVSSASYNNTPGDNVTMSSHSCPPTSSDSPRSLSQYTQQVQQVQQPVNQQNTGNNIQQQSFNNIHPIVQPCQNNFSPFNMTNFSQINHSEIFTFEFPGIKIIVIPTFPSTPIINSFQMDHSETFTFDIPGSKVIIITLAFR</sequence>
<accession>A0A2Z6QCL0</accession>
<feature type="compositionally biased region" description="Low complexity" evidence="1">
    <location>
        <begin position="64"/>
        <end position="76"/>
    </location>
</feature>
<gene>
    <name evidence="3" type="ORF">RCL2_002910000</name>
    <name evidence="2" type="ORF">RclHR1_10150006</name>
</gene>
<dbReference type="AlphaFoldDB" id="A0A2Z6QCL0"/>
<organism evidence="2 4">
    <name type="scientific">Rhizophagus clarus</name>
    <dbReference type="NCBI Taxonomy" id="94130"/>
    <lineage>
        <taxon>Eukaryota</taxon>
        <taxon>Fungi</taxon>
        <taxon>Fungi incertae sedis</taxon>
        <taxon>Mucoromycota</taxon>
        <taxon>Glomeromycotina</taxon>
        <taxon>Glomeromycetes</taxon>
        <taxon>Glomerales</taxon>
        <taxon>Glomeraceae</taxon>
        <taxon>Rhizophagus</taxon>
    </lineage>
</organism>
<feature type="compositionally biased region" description="Polar residues" evidence="1">
    <location>
        <begin position="52"/>
        <end position="63"/>
    </location>
</feature>